<evidence type="ECO:0000256" key="2">
    <source>
        <dbReference type="SAM" id="MobiDB-lite"/>
    </source>
</evidence>
<feature type="region of interest" description="Disordered" evidence="2">
    <location>
        <begin position="73"/>
        <end position="120"/>
    </location>
</feature>
<evidence type="ECO:0008006" key="4">
    <source>
        <dbReference type="Google" id="ProtNLM"/>
    </source>
</evidence>
<dbReference type="SUPFAM" id="SSF56349">
    <property type="entry name" value="DNA breaking-rejoining enzymes"/>
    <property type="match status" value="1"/>
</dbReference>
<evidence type="ECO:0000256" key="1">
    <source>
        <dbReference type="ARBA" id="ARBA00023125"/>
    </source>
</evidence>
<protein>
    <recommendedName>
        <fullName evidence="4">Core-binding (CB) domain-containing protein</fullName>
    </recommendedName>
</protein>
<feature type="compositionally biased region" description="Basic residues" evidence="2">
    <location>
        <begin position="98"/>
        <end position="111"/>
    </location>
</feature>
<dbReference type="InterPro" id="IPR010998">
    <property type="entry name" value="Integrase_recombinase_N"/>
</dbReference>
<dbReference type="AlphaFoldDB" id="A0A3S5GYA2"/>
<dbReference type="InterPro" id="IPR011010">
    <property type="entry name" value="DNA_brk_join_enz"/>
</dbReference>
<sequence length="120" mass="12776">MSAEWERSIGAVPATNLHAYLLPRFGSWPLGKIDKAAVTAFDLELARKDLSVSTRNNIVIPLRTIIGNAVKLGHHERRGSSGARTAGSPGSTATSPPRRARARGRPCRRGGRPGSAPASR</sequence>
<accession>A0A3S5GYA2</accession>
<name>A0A3S5GYA2_SORCE</name>
<evidence type="ECO:0000313" key="3">
    <source>
        <dbReference type="EMBL" id="AYM54283.1"/>
    </source>
</evidence>
<proteinExistence type="predicted"/>
<organism evidence="3">
    <name type="scientific">Sorangium cellulosum</name>
    <name type="common">Polyangium cellulosum</name>
    <dbReference type="NCBI Taxonomy" id="56"/>
    <lineage>
        <taxon>Bacteria</taxon>
        <taxon>Pseudomonadati</taxon>
        <taxon>Myxococcota</taxon>
        <taxon>Polyangia</taxon>
        <taxon>Polyangiales</taxon>
        <taxon>Polyangiaceae</taxon>
        <taxon>Sorangium</taxon>
    </lineage>
</organism>
<dbReference type="GO" id="GO:0003677">
    <property type="term" value="F:DNA binding"/>
    <property type="evidence" value="ECO:0007669"/>
    <property type="project" value="UniProtKB-KW"/>
</dbReference>
<dbReference type="Gene3D" id="1.10.150.130">
    <property type="match status" value="1"/>
</dbReference>
<keyword evidence="1" id="KW-0238">DNA-binding</keyword>
<reference evidence="3" key="1">
    <citation type="journal article" date="2018" name="J. Ind. Microbiol. Biotechnol.">
        <title>Genome mining reveals uncommon alkylpyrones as type III PKS products from myxobacteria.</title>
        <authorList>
            <person name="Hug J.J."/>
            <person name="Panter F."/>
            <person name="Krug D."/>
            <person name="Muller R."/>
        </authorList>
    </citation>
    <scope>NUCLEOTIDE SEQUENCE</scope>
    <source>
        <strain evidence="3">So ce1128</strain>
    </source>
</reference>
<dbReference type="EMBL" id="MH908920">
    <property type="protein sequence ID" value="AYM54283.1"/>
    <property type="molecule type" value="Genomic_DNA"/>
</dbReference>